<dbReference type="FunFam" id="3.30.70.330:FF:000001">
    <property type="entry name" value="50S ribosomal protein L23"/>
    <property type="match status" value="1"/>
</dbReference>
<dbReference type="InterPro" id="IPR012678">
    <property type="entry name" value="Ribosomal_uL23/eL15/eS24_sf"/>
</dbReference>
<organism evidence="8 9">
    <name type="scientific">Candidatus Danuiimicrobium aquiferis</name>
    <dbReference type="NCBI Taxonomy" id="1801832"/>
    <lineage>
        <taxon>Bacteria</taxon>
        <taxon>Pseudomonadati</taxon>
        <taxon>Candidatus Omnitrophota</taxon>
        <taxon>Candidatus Danuiimicrobium</taxon>
    </lineage>
</organism>
<name>A0A1G1KZZ2_9BACT</name>
<comment type="subunit">
    <text evidence="6">Part of the 50S ribosomal subunit. Contacts protein L29, and trigger factor when it is bound to the ribosome.</text>
</comment>
<evidence type="ECO:0000256" key="3">
    <source>
        <dbReference type="ARBA" id="ARBA00022884"/>
    </source>
</evidence>
<dbReference type="GO" id="GO:0005840">
    <property type="term" value="C:ribosome"/>
    <property type="evidence" value="ECO:0007669"/>
    <property type="project" value="UniProtKB-KW"/>
</dbReference>
<evidence type="ECO:0000256" key="4">
    <source>
        <dbReference type="ARBA" id="ARBA00022980"/>
    </source>
</evidence>
<dbReference type="InterPro" id="IPR001014">
    <property type="entry name" value="Ribosomal_uL23_CS"/>
</dbReference>
<dbReference type="GO" id="GO:0019843">
    <property type="term" value="F:rRNA binding"/>
    <property type="evidence" value="ECO:0007669"/>
    <property type="project" value="UniProtKB-UniRule"/>
</dbReference>
<dbReference type="EMBL" id="MHFR01000033">
    <property type="protein sequence ID" value="OGW98467.1"/>
    <property type="molecule type" value="Genomic_DNA"/>
</dbReference>
<dbReference type="SUPFAM" id="SSF54189">
    <property type="entry name" value="Ribosomal proteins S24e, L23 and L15e"/>
    <property type="match status" value="1"/>
</dbReference>
<evidence type="ECO:0000256" key="6">
    <source>
        <dbReference type="HAMAP-Rule" id="MF_01369"/>
    </source>
</evidence>
<protein>
    <recommendedName>
        <fullName evidence="6">Large ribosomal subunit protein uL23</fullName>
    </recommendedName>
</protein>
<comment type="similarity">
    <text evidence="1 6 7">Belongs to the universal ribosomal protein uL23 family.</text>
</comment>
<evidence type="ECO:0000313" key="9">
    <source>
        <dbReference type="Proteomes" id="UP000178187"/>
    </source>
</evidence>
<dbReference type="GO" id="GO:1990904">
    <property type="term" value="C:ribonucleoprotein complex"/>
    <property type="evidence" value="ECO:0007669"/>
    <property type="project" value="UniProtKB-KW"/>
</dbReference>
<evidence type="ECO:0000256" key="1">
    <source>
        <dbReference type="ARBA" id="ARBA00006700"/>
    </source>
</evidence>
<dbReference type="InterPro" id="IPR012677">
    <property type="entry name" value="Nucleotide-bd_a/b_plait_sf"/>
</dbReference>
<accession>A0A1G1KZZ2</accession>
<dbReference type="PROSITE" id="PS00050">
    <property type="entry name" value="RIBOSOMAL_L23"/>
    <property type="match status" value="1"/>
</dbReference>
<evidence type="ECO:0000256" key="7">
    <source>
        <dbReference type="RuleBase" id="RU003934"/>
    </source>
</evidence>
<dbReference type="PANTHER" id="PTHR11620">
    <property type="entry name" value="60S RIBOSOMAL PROTEIN L23A"/>
    <property type="match status" value="1"/>
</dbReference>
<keyword evidence="4 6" id="KW-0689">Ribosomal protein</keyword>
<dbReference type="NCBIfam" id="NF004359">
    <property type="entry name" value="PRK05738.1-3"/>
    <property type="match status" value="1"/>
</dbReference>
<keyword evidence="5 6" id="KW-0687">Ribonucleoprotein</keyword>
<comment type="function">
    <text evidence="6">One of the early assembly proteins it binds 23S rRNA. One of the proteins that surrounds the polypeptide exit tunnel on the outside of the ribosome. Forms the main docking site for trigger factor binding to the ribosome.</text>
</comment>
<evidence type="ECO:0000313" key="8">
    <source>
        <dbReference type="EMBL" id="OGW98467.1"/>
    </source>
</evidence>
<dbReference type="Proteomes" id="UP000178187">
    <property type="component" value="Unassembled WGS sequence"/>
</dbReference>
<evidence type="ECO:0000256" key="2">
    <source>
        <dbReference type="ARBA" id="ARBA00022730"/>
    </source>
</evidence>
<keyword evidence="3 6" id="KW-0694">RNA-binding</keyword>
<dbReference type="NCBIfam" id="NF004366">
    <property type="entry name" value="PRK05738.3-2"/>
    <property type="match status" value="1"/>
</dbReference>
<dbReference type="Pfam" id="PF00276">
    <property type="entry name" value="Ribosomal_L23"/>
    <property type="match status" value="1"/>
</dbReference>
<dbReference type="AlphaFoldDB" id="A0A1G1KZZ2"/>
<reference evidence="8 9" key="1">
    <citation type="journal article" date="2016" name="Nat. Commun.">
        <title>Thousands of microbial genomes shed light on interconnected biogeochemical processes in an aquifer system.</title>
        <authorList>
            <person name="Anantharaman K."/>
            <person name="Brown C.T."/>
            <person name="Hug L.A."/>
            <person name="Sharon I."/>
            <person name="Castelle C.J."/>
            <person name="Probst A.J."/>
            <person name="Thomas B.C."/>
            <person name="Singh A."/>
            <person name="Wilkins M.J."/>
            <person name="Karaoz U."/>
            <person name="Brodie E.L."/>
            <person name="Williams K.H."/>
            <person name="Hubbard S.S."/>
            <person name="Banfield J.F."/>
        </authorList>
    </citation>
    <scope>NUCLEOTIDE SEQUENCE [LARGE SCALE GENOMIC DNA]</scope>
</reference>
<keyword evidence="2 6" id="KW-0699">rRNA-binding</keyword>
<gene>
    <name evidence="6" type="primary">rplW</name>
    <name evidence="8" type="ORF">A3G33_09130</name>
</gene>
<evidence type="ECO:0000256" key="5">
    <source>
        <dbReference type="ARBA" id="ARBA00023274"/>
    </source>
</evidence>
<dbReference type="GO" id="GO:0003735">
    <property type="term" value="F:structural constituent of ribosome"/>
    <property type="evidence" value="ECO:0007669"/>
    <property type="project" value="InterPro"/>
</dbReference>
<dbReference type="InterPro" id="IPR013025">
    <property type="entry name" value="Ribosomal_uL23-like"/>
</dbReference>
<dbReference type="GO" id="GO:0006412">
    <property type="term" value="P:translation"/>
    <property type="evidence" value="ECO:0007669"/>
    <property type="project" value="UniProtKB-UniRule"/>
</dbReference>
<comment type="caution">
    <text evidence="8">The sequence shown here is derived from an EMBL/GenBank/DDBJ whole genome shotgun (WGS) entry which is preliminary data.</text>
</comment>
<dbReference type="NCBIfam" id="NF004363">
    <property type="entry name" value="PRK05738.2-4"/>
    <property type="match status" value="1"/>
</dbReference>
<dbReference type="HAMAP" id="MF_01369_B">
    <property type="entry name" value="Ribosomal_uL23_B"/>
    <property type="match status" value="1"/>
</dbReference>
<dbReference type="Gene3D" id="3.30.70.330">
    <property type="match status" value="1"/>
</dbReference>
<sequence>MNIYDVIQEPLISEKGSKHEKQRKYYFKVSPKAQKHEIQDAVEKIFNVKVKKVNTMIVGGKWKRVRFRPGKTAEWKKAIVTLKEGQKISLT</sequence>
<proteinExistence type="inferred from homology"/>